<accession>A0A7J6R7I8</accession>
<reference evidence="2 3" key="1">
    <citation type="submission" date="2020-04" db="EMBL/GenBank/DDBJ databases">
        <title>Perkinsus olseni comparative genomics.</title>
        <authorList>
            <person name="Bogema D.R."/>
        </authorList>
    </citation>
    <scope>NUCLEOTIDE SEQUENCE [LARGE SCALE GENOMIC DNA]</scope>
    <source>
        <strain evidence="2 3">ATCC PRA-207</strain>
    </source>
</reference>
<feature type="non-terminal residue" evidence="2">
    <location>
        <position position="148"/>
    </location>
</feature>
<evidence type="ECO:0000256" key="1">
    <source>
        <dbReference type="SAM" id="MobiDB-lite"/>
    </source>
</evidence>
<proteinExistence type="predicted"/>
<protein>
    <submittedName>
        <fullName evidence="2">Uncharacterized protein</fullName>
    </submittedName>
</protein>
<evidence type="ECO:0000313" key="2">
    <source>
        <dbReference type="EMBL" id="KAF4716211.1"/>
    </source>
</evidence>
<name>A0A7J6R7I8_PEROL</name>
<sequence>DNSWVTVAKRGRSKGTGGGLQASPGHRVTTGKATAQGKPNPGVIAVTTTDKILENGSWMRLTEVELEGLREIISPILSKTRVLNTFPTRGGLGVLVPDDRESTKIRAAIQQQTRGALVTKFVAKDELVLRIATSQDLQLGKDELEQQL</sequence>
<feature type="region of interest" description="Disordered" evidence="1">
    <location>
        <begin position="1"/>
        <end position="36"/>
    </location>
</feature>
<dbReference type="EMBL" id="JABANO010027830">
    <property type="protein sequence ID" value="KAF4716211.1"/>
    <property type="molecule type" value="Genomic_DNA"/>
</dbReference>
<comment type="caution">
    <text evidence="2">The sequence shown here is derived from an EMBL/GenBank/DDBJ whole genome shotgun (WGS) entry which is preliminary data.</text>
</comment>
<feature type="non-terminal residue" evidence="2">
    <location>
        <position position="1"/>
    </location>
</feature>
<dbReference type="AlphaFoldDB" id="A0A7J6R7I8"/>
<evidence type="ECO:0000313" key="3">
    <source>
        <dbReference type="Proteomes" id="UP000553632"/>
    </source>
</evidence>
<keyword evidence="3" id="KW-1185">Reference proteome</keyword>
<gene>
    <name evidence="2" type="ORF">FOZ63_015094</name>
</gene>
<organism evidence="2 3">
    <name type="scientific">Perkinsus olseni</name>
    <name type="common">Perkinsus atlanticus</name>
    <dbReference type="NCBI Taxonomy" id="32597"/>
    <lineage>
        <taxon>Eukaryota</taxon>
        <taxon>Sar</taxon>
        <taxon>Alveolata</taxon>
        <taxon>Perkinsozoa</taxon>
        <taxon>Perkinsea</taxon>
        <taxon>Perkinsida</taxon>
        <taxon>Perkinsidae</taxon>
        <taxon>Perkinsus</taxon>
    </lineage>
</organism>
<dbReference type="Proteomes" id="UP000553632">
    <property type="component" value="Unassembled WGS sequence"/>
</dbReference>